<evidence type="ECO:0000256" key="5">
    <source>
        <dbReference type="ARBA" id="ARBA00022829"/>
    </source>
</evidence>
<dbReference type="InterPro" id="IPR006910">
    <property type="entry name" value="Rad21_Rec8_N"/>
</dbReference>
<dbReference type="OMA" id="MTCSYAD"/>
<proteinExistence type="inferred from homology"/>
<comment type="similarity">
    <text evidence="2">Belongs to the rad21 family.</text>
</comment>
<feature type="region of interest" description="Disordered" evidence="8">
    <location>
        <begin position="535"/>
        <end position="600"/>
    </location>
</feature>
<reference evidence="12" key="1">
    <citation type="journal article" date="2016" name="G3 (Bethesda)">
        <title>First Draft Assembly and Annotation of the Genome of a California Endemic Oak Quercus lobata Nee (Fagaceae).</title>
        <authorList>
            <person name="Sork V.L."/>
            <person name="Fitz-Gibbon S.T."/>
            <person name="Puiu D."/>
            <person name="Crepeau M."/>
            <person name="Gugger P.F."/>
            <person name="Sherman R."/>
            <person name="Stevens K."/>
            <person name="Langley C.H."/>
            <person name="Pellegrini M."/>
            <person name="Salzberg S.L."/>
        </authorList>
    </citation>
    <scope>NUCLEOTIDE SEQUENCE [LARGE SCALE GENOMIC DNA]</scope>
    <source>
        <strain evidence="12">cv. SW786</strain>
    </source>
</reference>
<dbReference type="Pfam" id="PF04824">
    <property type="entry name" value="Rad21_Rec8"/>
    <property type="match status" value="1"/>
</dbReference>
<evidence type="ECO:0000256" key="6">
    <source>
        <dbReference type="ARBA" id="ARBA00023242"/>
    </source>
</evidence>
<comment type="subunit">
    <text evidence="7">Component of the cohesin complex.</text>
</comment>
<dbReference type="GO" id="GO:0007062">
    <property type="term" value="P:sister chromatid cohesion"/>
    <property type="evidence" value="ECO:0007669"/>
    <property type="project" value="InterPro"/>
</dbReference>
<dbReference type="Proteomes" id="UP000594261">
    <property type="component" value="Chromosome 2"/>
</dbReference>
<evidence type="ECO:0000256" key="4">
    <source>
        <dbReference type="ARBA" id="ARBA00022776"/>
    </source>
</evidence>
<dbReference type="GO" id="GO:0008278">
    <property type="term" value="C:cohesin complex"/>
    <property type="evidence" value="ECO:0007669"/>
    <property type="project" value="InterPro"/>
</dbReference>
<dbReference type="FunCoup" id="A0A7N2KZ93">
    <property type="interactions" value="1914"/>
</dbReference>
<dbReference type="PANTHER" id="PTHR12585:SF73">
    <property type="entry name" value="SISTER CHROMATID COHESION 1 PROTEIN 2"/>
    <property type="match status" value="1"/>
</dbReference>
<evidence type="ECO:0008006" key="13">
    <source>
        <dbReference type="Google" id="ProtNLM"/>
    </source>
</evidence>
<evidence type="ECO:0000259" key="9">
    <source>
        <dbReference type="Pfam" id="PF04824"/>
    </source>
</evidence>
<dbReference type="Gramene" id="QL02p072043:mrna">
    <property type="protein sequence ID" value="QL02p072043:mrna"/>
    <property type="gene ID" value="QL02p072043"/>
</dbReference>
<dbReference type="EnsemblPlants" id="QL02p072043:mrna">
    <property type="protein sequence ID" value="QL02p072043:mrna"/>
    <property type="gene ID" value="QL02p072043"/>
</dbReference>
<dbReference type="GO" id="GO:0003682">
    <property type="term" value="F:chromatin binding"/>
    <property type="evidence" value="ECO:0007669"/>
    <property type="project" value="TreeGrafter"/>
</dbReference>
<evidence type="ECO:0000256" key="3">
    <source>
        <dbReference type="ARBA" id="ARBA00022618"/>
    </source>
</evidence>
<protein>
    <recommendedName>
        <fullName evidence="13">Sister chromatid cohesion 1 protein 2</fullName>
    </recommendedName>
</protein>
<evidence type="ECO:0000256" key="2">
    <source>
        <dbReference type="ARBA" id="ARBA00009870"/>
    </source>
</evidence>
<dbReference type="GO" id="GO:0005634">
    <property type="term" value="C:nucleus"/>
    <property type="evidence" value="ECO:0007669"/>
    <property type="project" value="UniProtKB-SubCell"/>
</dbReference>
<keyword evidence="12" id="KW-1185">Reference proteome</keyword>
<evidence type="ECO:0000256" key="8">
    <source>
        <dbReference type="SAM" id="MobiDB-lite"/>
    </source>
</evidence>
<dbReference type="InterPro" id="IPR039781">
    <property type="entry name" value="Rad21/Rec8-like"/>
</dbReference>
<feature type="domain" description="Rad21/Rec8-like protein N-terminal" evidence="10">
    <location>
        <begin position="1"/>
        <end position="94"/>
    </location>
</feature>
<comment type="subcellular location">
    <subcellularLocation>
        <location evidence="1">Nucleus</location>
    </subcellularLocation>
</comment>
<dbReference type="Gene3D" id="1.10.10.580">
    <property type="entry name" value="Structural maintenance of chromosome 1. Chain E"/>
    <property type="match status" value="1"/>
</dbReference>
<sequence length="765" mass="86532">MFYSQCLLSSKGPLGAIWVAAYFFKKLKKTQIAETNISSSVDKILQDELDVVTYRVLAYLLLGVVRIYSKKVEYLFDDCHKVLIKINDFVVSTKANEHVENFCAPYFSITLPERFELDAFDLEIIEDVSGGNVVPYEQITLKDGSRKNEKMGQYSLDKYHYEDFSLFQTTCSTDHTLADNVLSSVLMDIDMEVSTSCSLANLKVNTEKLQDERFSPAECVDLDTFLETEVQPTDPFKPFDEDIQTNGERIKVPEKAPLEDEITGEACTEKIQDRTFSHEGCVNLEMFCATDEEPADHINLSAEDHQIDGEQIKVTELAQSKNKTQPVIRETHDLSNLETSMEKLRVEKFAHEECMDLDMFCGAKEEPPELVRKFNEERHNDAESKKLPSLTSFENKKCQVNTEEHPLSVTVDRTPKSKFPDASGATTPEFMFIPTPTTRERARPSRKRKCLIDEFIVLPNEVLRQSIHDASDLVSKRGASRCNALAVWKTSRISSLHQGFLEPLMPFISSELRSLFYTKKLKILQSSELAVGISEHMPESPTVGRSEHRPESPNIGTSEHKPESPNVGTSENKPESPNAGRLEYKPESTTVGRSEHKPESLTVARSEEIVIAPETPVKCFTSIRSFESPKNTENPDFEGVRPASSFGDVEKEASLRKDRDLDFNLMNEDIDLCGADNEELYGWSGRTRMAARYLHKTFLNQEKGGEEEVVSLSRLLEGRTKKESARLFYEILVLGTTGYVDVEQNNAYGDIQVCKLSKMGPNLWS</sequence>
<dbReference type="AlphaFoldDB" id="A0A7N2KZ93"/>
<reference evidence="11" key="2">
    <citation type="submission" date="2021-01" db="UniProtKB">
        <authorList>
            <consortium name="EnsemblPlants"/>
        </authorList>
    </citation>
    <scope>IDENTIFICATION</scope>
</reference>
<dbReference type="InterPro" id="IPR023093">
    <property type="entry name" value="ScpA-like_C"/>
</dbReference>
<dbReference type="InterPro" id="IPR006909">
    <property type="entry name" value="Rad21/Rec8_C_eu"/>
</dbReference>
<dbReference type="InterPro" id="IPR036390">
    <property type="entry name" value="WH_DNA-bd_sf"/>
</dbReference>
<dbReference type="GO" id="GO:0007059">
    <property type="term" value="P:chromosome segregation"/>
    <property type="evidence" value="ECO:0007669"/>
    <property type="project" value="UniProtKB-KW"/>
</dbReference>
<keyword evidence="5" id="KW-0159">Chromosome partition</keyword>
<evidence type="ECO:0000256" key="1">
    <source>
        <dbReference type="ARBA" id="ARBA00004123"/>
    </source>
</evidence>
<evidence type="ECO:0000313" key="11">
    <source>
        <dbReference type="EnsemblPlants" id="QL02p072043:mrna"/>
    </source>
</evidence>
<dbReference type="FunFam" id="1.10.10.580:FF:000002">
    <property type="entry name" value="Sister chromatid cohesion 1 protein 4"/>
    <property type="match status" value="1"/>
</dbReference>
<evidence type="ECO:0000256" key="7">
    <source>
        <dbReference type="ARBA" id="ARBA00064543"/>
    </source>
</evidence>
<keyword evidence="4" id="KW-0498">Mitosis</keyword>
<keyword evidence="3" id="KW-0132">Cell division</keyword>
<name>A0A7N2KZ93_QUELO</name>
<evidence type="ECO:0000259" key="10">
    <source>
        <dbReference type="Pfam" id="PF04825"/>
    </source>
</evidence>
<dbReference type="PANTHER" id="PTHR12585">
    <property type="entry name" value="SCC1 / RAD21 FAMILY MEMBER"/>
    <property type="match status" value="1"/>
</dbReference>
<keyword evidence="6" id="KW-0539">Nucleus</keyword>
<organism evidence="11 12">
    <name type="scientific">Quercus lobata</name>
    <name type="common">Valley oak</name>
    <dbReference type="NCBI Taxonomy" id="97700"/>
    <lineage>
        <taxon>Eukaryota</taxon>
        <taxon>Viridiplantae</taxon>
        <taxon>Streptophyta</taxon>
        <taxon>Embryophyta</taxon>
        <taxon>Tracheophyta</taxon>
        <taxon>Spermatophyta</taxon>
        <taxon>Magnoliopsida</taxon>
        <taxon>eudicotyledons</taxon>
        <taxon>Gunneridae</taxon>
        <taxon>Pentapetalae</taxon>
        <taxon>rosids</taxon>
        <taxon>fabids</taxon>
        <taxon>Fagales</taxon>
        <taxon>Fagaceae</taxon>
        <taxon>Quercus</taxon>
    </lineage>
</organism>
<dbReference type="SUPFAM" id="SSF46785">
    <property type="entry name" value="Winged helix' DNA-binding domain"/>
    <property type="match status" value="1"/>
</dbReference>
<dbReference type="GO" id="GO:0051301">
    <property type="term" value="P:cell division"/>
    <property type="evidence" value="ECO:0007669"/>
    <property type="project" value="UniProtKB-KW"/>
</dbReference>
<dbReference type="Pfam" id="PF04825">
    <property type="entry name" value="Rad21_Rec8_N"/>
    <property type="match status" value="1"/>
</dbReference>
<evidence type="ECO:0000313" key="12">
    <source>
        <dbReference type="Proteomes" id="UP000594261"/>
    </source>
</evidence>
<accession>A0A7N2KZ93</accession>
<dbReference type="GO" id="GO:0000278">
    <property type="term" value="P:mitotic cell cycle"/>
    <property type="evidence" value="ECO:0007669"/>
    <property type="project" value="EnsemblPlants"/>
</dbReference>
<dbReference type="InParanoid" id="A0A7N2KZ93"/>
<dbReference type="CDD" id="cd21793">
    <property type="entry name" value="Rad21_Rec8_M_AtSYN1-like"/>
    <property type="match status" value="1"/>
</dbReference>
<keyword evidence="4" id="KW-0131">Cell cycle</keyword>
<dbReference type="GO" id="GO:1990414">
    <property type="term" value="P:replication-born double-strand break repair via sister chromatid exchange"/>
    <property type="evidence" value="ECO:0007669"/>
    <property type="project" value="TreeGrafter"/>
</dbReference>
<feature type="domain" description="Rad21/Rec8-like protein C-terminal eukaryotic" evidence="9">
    <location>
        <begin position="706"/>
        <end position="753"/>
    </location>
</feature>